<dbReference type="Proteomes" id="UP000532440">
    <property type="component" value="Unassembled WGS sequence"/>
</dbReference>
<keyword evidence="1" id="KW-0472">Membrane</keyword>
<proteinExistence type="predicted"/>
<organism evidence="2 3">
    <name type="scientific">Quisquiliibacterium transsilvanicum</name>
    <dbReference type="NCBI Taxonomy" id="1549638"/>
    <lineage>
        <taxon>Bacteria</taxon>
        <taxon>Pseudomonadati</taxon>
        <taxon>Pseudomonadota</taxon>
        <taxon>Betaproteobacteria</taxon>
        <taxon>Burkholderiales</taxon>
        <taxon>Burkholderiaceae</taxon>
        <taxon>Quisquiliibacterium</taxon>
    </lineage>
</organism>
<dbReference type="RefSeq" id="WP_183965134.1">
    <property type="nucleotide sequence ID" value="NZ_BAABEW010000017.1"/>
</dbReference>
<evidence type="ECO:0000256" key="1">
    <source>
        <dbReference type="SAM" id="Phobius"/>
    </source>
</evidence>
<keyword evidence="1" id="KW-1133">Transmembrane helix</keyword>
<evidence type="ECO:0000313" key="2">
    <source>
        <dbReference type="EMBL" id="MBB5271133.1"/>
    </source>
</evidence>
<dbReference type="EMBL" id="JACHGB010000002">
    <property type="protein sequence ID" value="MBB5271133.1"/>
    <property type="molecule type" value="Genomic_DNA"/>
</dbReference>
<dbReference type="AlphaFoldDB" id="A0A7W8HH21"/>
<keyword evidence="1" id="KW-0812">Transmembrane</keyword>
<comment type="caution">
    <text evidence="2">The sequence shown here is derived from an EMBL/GenBank/DDBJ whole genome shotgun (WGS) entry which is preliminary data.</text>
</comment>
<keyword evidence="3" id="KW-1185">Reference proteome</keyword>
<name>A0A7W8HH21_9BURK</name>
<feature type="transmembrane region" description="Helical" evidence="1">
    <location>
        <begin position="29"/>
        <end position="52"/>
    </location>
</feature>
<protein>
    <submittedName>
        <fullName evidence="2">Uncharacterized protein</fullName>
    </submittedName>
</protein>
<reference evidence="2 3" key="1">
    <citation type="submission" date="2020-08" db="EMBL/GenBank/DDBJ databases">
        <title>Genomic Encyclopedia of Type Strains, Phase IV (KMG-IV): sequencing the most valuable type-strain genomes for metagenomic binning, comparative biology and taxonomic classification.</title>
        <authorList>
            <person name="Goeker M."/>
        </authorList>
    </citation>
    <scope>NUCLEOTIDE SEQUENCE [LARGE SCALE GENOMIC DNA]</scope>
    <source>
        <strain evidence="2 3">DSM 29781</strain>
    </source>
</reference>
<sequence length="61" mass="6743">MAEPSNEDRAAGTEEERIPVMQQVLDNPFLLLFIGVAMPTILYILWGVMEIATVPVSPLSK</sequence>
<accession>A0A7W8HH21</accession>
<gene>
    <name evidence="2" type="ORF">HNQ70_001137</name>
</gene>
<evidence type="ECO:0000313" key="3">
    <source>
        <dbReference type="Proteomes" id="UP000532440"/>
    </source>
</evidence>